<organism evidence="2 3">
    <name type="scientific">Pseudozobellia thermophila</name>
    <dbReference type="NCBI Taxonomy" id="192903"/>
    <lineage>
        <taxon>Bacteria</taxon>
        <taxon>Pseudomonadati</taxon>
        <taxon>Bacteroidota</taxon>
        <taxon>Flavobacteriia</taxon>
        <taxon>Flavobacteriales</taxon>
        <taxon>Flavobacteriaceae</taxon>
        <taxon>Pseudozobellia</taxon>
    </lineage>
</organism>
<dbReference type="InterPro" id="IPR052917">
    <property type="entry name" value="Stress-Dev_Protein"/>
</dbReference>
<dbReference type="Pfam" id="PF16242">
    <property type="entry name" value="Pyrid_ox_like"/>
    <property type="match status" value="1"/>
</dbReference>
<proteinExistence type="predicted"/>
<dbReference type="AlphaFoldDB" id="A0A1M6BCV4"/>
<dbReference type="PANTHER" id="PTHR34818:SF1">
    <property type="entry name" value="PROTEIN BLI-3"/>
    <property type="match status" value="1"/>
</dbReference>
<dbReference type="Gene3D" id="2.30.110.10">
    <property type="entry name" value="Electron Transport, Fmn-binding Protein, Chain A"/>
    <property type="match status" value="1"/>
</dbReference>
<keyword evidence="3" id="KW-1185">Reference proteome</keyword>
<sequence length="170" mass="19587">MRNKTYSKDGDGLRKLRELLNDNKVLLMATNLKKIPFSVCPMSLQEMDVQGDLWFFAHRNSDHFKDIEKDNRVQLLLANEKGQQYLSMYGNATHIVDREKKQALWSPMLGAWFDGIDDPNSVLLNVNLESAYYWDMIENKWAALHRLQGSLAGQEGPELGEKGHIDLQNH</sequence>
<feature type="domain" description="General stress protein FMN-binding split barrel" evidence="1">
    <location>
        <begin position="13"/>
        <end position="147"/>
    </location>
</feature>
<dbReference type="Proteomes" id="UP000184543">
    <property type="component" value="Unassembled WGS sequence"/>
</dbReference>
<reference evidence="3" key="1">
    <citation type="submission" date="2016-11" db="EMBL/GenBank/DDBJ databases">
        <authorList>
            <person name="Varghese N."/>
            <person name="Submissions S."/>
        </authorList>
    </citation>
    <scope>NUCLEOTIDE SEQUENCE [LARGE SCALE GENOMIC DNA]</scope>
    <source>
        <strain evidence="3">DSM 19858</strain>
    </source>
</reference>
<dbReference type="EMBL" id="FQYU01000001">
    <property type="protein sequence ID" value="SHI46562.1"/>
    <property type="molecule type" value="Genomic_DNA"/>
</dbReference>
<dbReference type="InterPro" id="IPR038725">
    <property type="entry name" value="YdaG_split_barrel_FMN-bd"/>
</dbReference>
<dbReference type="OrthoDB" id="1432662at2"/>
<dbReference type="PANTHER" id="PTHR34818">
    <property type="entry name" value="PROTEIN BLI-3"/>
    <property type="match status" value="1"/>
</dbReference>
<protein>
    <submittedName>
        <fullName evidence="2">General stress protein 26</fullName>
    </submittedName>
</protein>
<evidence type="ECO:0000313" key="3">
    <source>
        <dbReference type="Proteomes" id="UP000184543"/>
    </source>
</evidence>
<evidence type="ECO:0000313" key="2">
    <source>
        <dbReference type="EMBL" id="SHI46562.1"/>
    </source>
</evidence>
<dbReference type="STRING" id="192903.SAMN04488513_101370"/>
<dbReference type="RefSeq" id="WP_072989666.1">
    <property type="nucleotide sequence ID" value="NZ_FQYU01000001.1"/>
</dbReference>
<accession>A0A1M6BCV4</accession>
<name>A0A1M6BCV4_9FLAO</name>
<gene>
    <name evidence="2" type="ORF">SAMN04488513_101370</name>
</gene>
<dbReference type="InterPro" id="IPR012349">
    <property type="entry name" value="Split_barrel_FMN-bd"/>
</dbReference>
<dbReference type="SUPFAM" id="SSF50475">
    <property type="entry name" value="FMN-binding split barrel"/>
    <property type="match status" value="1"/>
</dbReference>
<evidence type="ECO:0000259" key="1">
    <source>
        <dbReference type="Pfam" id="PF16242"/>
    </source>
</evidence>